<dbReference type="Pfam" id="PF08281">
    <property type="entry name" value="Sigma70_r4_2"/>
    <property type="match status" value="1"/>
</dbReference>
<dbReference type="InterPro" id="IPR007627">
    <property type="entry name" value="RNA_pol_sigma70_r2"/>
</dbReference>
<dbReference type="NCBIfam" id="TIGR02937">
    <property type="entry name" value="sigma70-ECF"/>
    <property type="match status" value="1"/>
</dbReference>
<dbReference type="PANTHER" id="PTHR43133">
    <property type="entry name" value="RNA POLYMERASE ECF-TYPE SIGMA FACTO"/>
    <property type="match status" value="1"/>
</dbReference>
<dbReference type="InterPro" id="IPR039425">
    <property type="entry name" value="RNA_pol_sigma-70-like"/>
</dbReference>
<dbReference type="InterPro" id="IPR013324">
    <property type="entry name" value="RNA_pol_sigma_r3/r4-like"/>
</dbReference>
<dbReference type="GO" id="GO:0016987">
    <property type="term" value="F:sigma factor activity"/>
    <property type="evidence" value="ECO:0007669"/>
    <property type="project" value="UniProtKB-KW"/>
</dbReference>
<dbReference type="SUPFAM" id="SSF88946">
    <property type="entry name" value="Sigma2 domain of RNA polymerase sigma factors"/>
    <property type="match status" value="1"/>
</dbReference>
<gene>
    <name evidence="7" type="ORF">KAJ83_15405</name>
</gene>
<evidence type="ECO:0000313" key="8">
    <source>
        <dbReference type="Proteomes" id="UP000672602"/>
    </source>
</evidence>
<keyword evidence="4" id="KW-0804">Transcription</keyword>
<dbReference type="InterPro" id="IPR036388">
    <property type="entry name" value="WH-like_DNA-bd_sf"/>
</dbReference>
<dbReference type="GO" id="GO:0006352">
    <property type="term" value="P:DNA-templated transcription initiation"/>
    <property type="evidence" value="ECO:0007669"/>
    <property type="project" value="InterPro"/>
</dbReference>
<dbReference type="InterPro" id="IPR014284">
    <property type="entry name" value="RNA_pol_sigma-70_dom"/>
</dbReference>
<dbReference type="Pfam" id="PF04542">
    <property type="entry name" value="Sigma70_r2"/>
    <property type="match status" value="1"/>
</dbReference>
<evidence type="ECO:0000259" key="5">
    <source>
        <dbReference type="Pfam" id="PF04542"/>
    </source>
</evidence>
<sequence>MSRDPTILALYSAHRADLVNYASAILGDRAHAEDVVQEAYLRFSDAARERPLDEPLNYLYRIVRNLSLDVHRRLGRERSMQVQGEEGERAAVADPVASPEAVAVGREEIRLMNRALAELPERTRLALEMHRFGGLPFKAIAAELGISVGLAHLLVVQALDHCRQRLARARPGDKD</sequence>
<dbReference type="GO" id="GO:0003677">
    <property type="term" value="F:DNA binding"/>
    <property type="evidence" value="ECO:0007669"/>
    <property type="project" value="InterPro"/>
</dbReference>
<evidence type="ECO:0000256" key="1">
    <source>
        <dbReference type="ARBA" id="ARBA00010641"/>
    </source>
</evidence>
<proteinExistence type="inferred from homology"/>
<dbReference type="Gene3D" id="1.10.10.10">
    <property type="entry name" value="Winged helix-like DNA-binding domain superfamily/Winged helix DNA-binding domain"/>
    <property type="match status" value="1"/>
</dbReference>
<comment type="similarity">
    <text evidence="1">Belongs to the sigma-70 factor family. ECF subfamily.</text>
</comment>
<dbReference type="InterPro" id="IPR013325">
    <property type="entry name" value="RNA_pol_sigma_r2"/>
</dbReference>
<comment type="caution">
    <text evidence="7">The sequence shown here is derived from an EMBL/GenBank/DDBJ whole genome shotgun (WGS) entry which is preliminary data.</text>
</comment>
<dbReference type="InterPro" id="IPR013249">
    <property type="entry name" value="RNA_pol_sigma70_r4_t2"/>
</dbReference>
<dbReference type="RefSeq" id="WP_210682999.1">
    <property type="nucleotide sequence ID" value="NZ_JAGMWN010000008.1"/>
</dbReference>
<keyword evidence="3" id="KW-0731">Sigma factor</keyword>
<name>A0A8J7S136_9PROT</name>
<keyword evidence="2" id="KW-0805">Transcription regulation</keyword>
<dbReference type="PANTHER" id="PTHR43133:SF63">
    <property type="entry name" value="RNA POLYMERASE SIGMA FACTOR FECI-RELATED"/>
    <property type="match status" value="1"/>
</dbReference>
<organism evidence="7 8">
    <name type="scientific">Marivibrio halodurans</name>
    <dbReference type="NCBI Taxonomy" id="2039722"/>
    <lineage>
        <taxon>Bacteria</taxon>
        <taxon>Pseudomonadati</taxon>
        <taxon>Pseudomonadota</taxon>
        <taxon>Alphaproteobacteria</taxon>
        <taxon>Rhodospirillales</taxon>
        <taxon>Rhodospirillaceae</taxon>
        <taxon>Marivibrio</taxon>
    </lineage>
</organism>
<feature type="domain" description="RNA polymerase sigma factor 70 region 4 type 2" evidence="6">
    <location>
        <begin position="112"/>
        <end position="162"/>
    </location>
</feature>
<protein>
    <submittedName>
        <fullName evidence="7">Sigma-70 family RNA polymerase sigma factor</fullName>
    </submittedName>
</protein>
<dbReference type="EMBL" id="JAGMWN010000008">
    <property type="protein sequence ID" value="MBP5858407.1"/>
    <property type="molecule type" value="Genomic_DNA"/>
</dbReference>
<evidence type="ECO:0000259" key="6">
    <source>
        <dbReference type="Pfam" id="PF08281"/>
    </source>
</evidence>
<keyword evidence="8" id="KW-1185">Reference proteome</keyword>
<dbReference type="Gene3D" id="1.10.1740.10">
    <property type="match status" value="1"/>
</dbReference>
<dbReference type="AlphaFoldDB" id="A0A8J7S136"/>
<evidence type="ECO:0000256" key="3">
    <source>
        <dbReference type="ARBA" id="ARBA00023082"/>
    </source>
</evidence>
<feature type="domain" description="RNA polymerase sigma-70 region 2" evidence="5">
    <location>
        <begin position="10"/>
        <end position="76"/>
    </location>
</feature>
<dbReference type="SUPFAM" id="SSF88659">
    <property type="entry name" value="Sigma3 and sigma4 domains of RNA polymerase sigma factors"/>
    <property type="match status" value="1"/>
</dbReference>
<accession>A0A8J7S136</accession>
<reference evidence="7" key="1">
    <citation type="submission" date="2021-04" db="EMBL/GenBank/DDBJ databases">
        <authorList>
            <person name="Zhang D.-C."/>
        </authorList>
    </citation>
    <scope>NUCLEOTIDE SEQUENCE</scope>
    <source>
        <strain evidence="7">CGMCC 1.15697</strain>
    </source>
</reference>
<evidence type="ECO:0000256" key="2">
    <source>
        <dbReference type="ARBA" id="ARBA00023015"/>
    </source>
</evidence>
<dbReference type="Proteomes" id="UP000672602">
    <property type="component" value="Unassembled WGS sequence"/>
</dbReference>
<evidence type="ECO:0000313" key="7">
    <source>
        <dbReference type="EMBL" id="MBP5858407.1"/>
    </source>
</evidence>
<evidence type="ECO:0000256" key="4">
    <source>
        <dbReference type="ARBA" id="ARBA00023163"/>
    </source>
</evidence>